<keyword evidence="6" id="KW-0560">Oxidoreductase</keyword>
<evidence type="ECO:0000256" key="8">
    <source>
        <dbReference type="PROSITE-ProRule" id="PRU00433"/>
    </source>
</evidence>
<dbReference type="RefSeq" id="WP_341402282.1">
    <property type="nucleotide sequence ID" value="NZ_JBBUKT010000001.1"/>
</dbReference>
<evidence type="ECO:0000256" key="1">
    <source>
        <dbReference type="ARBA" id="ARBA00001931"/>
    </source>
</evidence>
<dbReference type="Gene3D" id="1.10.760.10">
    <property type="entry name" value="Cytochrome c-like domain"/>
    <property type="match status" value="1"/>
</dbReference>
<dbReference type="SUPFAM" id="SSF50998">
    <property type="entry name" value="Quinoprotein alcohol dehydrogenase-like"/>
    <property type="match status" value="1"/>
</dbReference>
<evidence type="ECO:0000256" key="2">
    <source>
        <dbReference type="ARBA" id="ARBA00008156"/>
    </source>
</evidence>
<reference evidence="11 12" key="1">
    <citation type="submission" date="2024-04" db="EMBL/GenBank/DDBJ databases">
        <title>Luteolibacter sp. isolated from soil.</title>
        <authorList>
            <person name="An J."/>
        </authorList>
    </citation>
    <scope>NUCLEOTIDE SEQUENCE [LARGE SCALE GENOMIC DNA]</scope>
    <source>
        <strain evidence="11 12">Y139</strain>
    </source>
</reference>
<proteinExistence type="inferred from homology"/>
<dbReference type="InterPro" id="IPR036909">
    <property type="entry name" value="Cyt_c-like_dom_sf"/>
</dbReference>
<dbReference type="InterPro" id="IPR018391">
    <property type="entry name" value="PQQ_b-propeller_rpt"/>
</dbReference>
<keyword evidence="5" id="KW-0732">Signal</keyword>
<dbReference type="Proteomes" id="UP001371305">
    <property type="component" value="Unassembled WGS sequence"/>
</dbReference>
<keyword evidence="3 8" id="KW-0349">Heme</keyword>
<protein>
    <submittedName>
        <fullName evidence="11">PQQ-binding-like beta-propeller repeat protein</fullName>
    </submittedName>
</protein>
<evidence type="ECO:0000256" key="7">
    <source>
        <dbReference type="ARBA" id="ARBA00023004"/>
    </source>
</evidence>
<comment type="cofactor">
    <cofactor evidence="1">
        <name>pyrroloquinoline quinone</name>
        <dbReference type="ChEBI" id="CHEBI:58442"/>
    </cofactor>
</comment>
<dbReference type="InterPro" id="IPR017511">
    <property type="entry name" value="PQQ_mDH"/>
</dbReference>
<keyword evidence="4 8" id="KW-0479">Metal-binding</keyword>
<keyword evidence="7 8" id="KW-0408">Iron</keyword>
<dbReference type="EMBL" id="JBBUKT010000001">
    <property type="protein sequence ID" value="MEK7948938.1"/>
    <property type="molecule type" value="Genomic_DNA"/>
</dbReference>
<evidence type="ECO:0000256" key="9">
    <source>
        <dbReference type="SAM" id="MobiDB-lite"/>
    </source>
</evidence>
<name>A0ABU9AMY6_9BACT</name>
<gene>
    <name evidence="11" type="ORF">WKV53_00440</name>
</gene>
<evidence type="ECO:0000313" key="12">
    <source>
        <dbReference type="Proteomes" id="UP001371305"/>
    </source>
</evidence>
<evidence type="ECO:0000313" key="11">
    <source>
        <dbReference type="EMBL" id="MEK7948938.1"/>
    </source>
</evidence>
<dbReference type="SMART" id="SM00564">
    <property type="entry name" value="PQQ"/>
    <property type="match status" value="6"/>
</dbReference>
<accession>A0ABU9AMY6</accession>
<dbReference type="PROSITE" id="PS51007">
    <property type="entry name" value="CYTC"/>
    <property type="match status" value="1"/>
</dbReference>
<dbReference type="Pfam" id="PF01011">
    <property type="entry name" value="PQQ"/>
    <property type="match status" value="2"/>
</dbReference>
<evidence type="ECO:0000256" key="6">
    <source>
        <dbReference type="ARBA" id="ARBA00023002"/>
    </source>
</evidence>
<dbReference type="InterPro" id="IPR011047">
    <property type="entry name" value="Quinoprotein_ADH-like_sf"/>
</dbReference>
<dbReference type="SUPFAM" id="SSF46626">
    <property type="entry name" value="Cytochrome c"/>
    <property type="match status" value="1"/>
</dbReference>
<dbReference type="PANTHER" id="PTHR32303:SF4">
    <property type="entry name" value="QUINOPROTEIN GLUCOSE DEHYDROGENASE"/>
    <property type="match status" value="1"/>
</dbReference>
<sequence length="698" mass="75141">MKSFALLLMLAAAKGADTDWPAYLGDKTSSHYSALAQITPENVSKLQPAWTYHAGGADAENRSQIQCNPLVIDGVLYGTSPDFQLVALDAASGMEKWRFDPAKEGLAKSGVNRGVVQWGTGDDARILYANDRYLHAIDLRSGKRISSFGKGGSVDLKEGLGREAGNLYLTANTPGVIYRDLLIMGMRLGEGPGPAAPGPIRAYNVRTGELVWRFDTIPQPGEPGSETWPPDASRRLGGANVWTGFAVDEARGLVFCPTGSAAFDFWGGDRIGQNLYANCLLALDANTGKRVWHFQFVHHDLWDRDLPAPPNLLTITRDGRRIDAVAQVTKSGHVFVFDRVTGEPLFPIEEKPVLPSDLAGESAWPTQPLPSKPAPFARQVFSKDLVTDVSPEAHHVVLERFEKLKPHAPFTPPSEQGTIIFPGFDGGAEWGGAAADPDGVLYVNANEMPWILTMVPAKGNAAATTGETFYTQLCAACHGVDRKGNPAQNVPNLTDVSQRLKKPDVVSLLQTGRKVMPAFAFLSEAQRQQLADFLFGEEVNDPARKTEPGGDGSPAVSPYTTTGYNRFLDPQGYPAVKPPWGTLNAIDLNTGDYKWSVPLGEYPELTAKGIPKTGTENYGGPVITAGGLVFIAASRDEHIRAFDRRTGQELWKAKLPAGGYATPATYSVGGRQYVVVACGGGKMGTKSGDAYVAFSLPE</sequence>
<comment type="similarity">
    <text evidence="2">Belongs to the bacterial PQQ dehydrogenase family.</text>
</comment>
<comment type="caution">
    <text evidence="11">The sequence shown here is derived from an EMBL/GenBank/DDBJ whole genome shotgun (WGS) entry which is preliminary data.</text>
</comment>
<dbReference type="Pfam" id="PF00034">
    <property type="entry name" value="Cytochrom_C"/>
    <property type="match status" value="1"/>
</dbReference>
<feature type="domain" description="Cytochrome c" evidence="10">
    <location>
        <begin position="461"/>
        <end position="538"/>
    </location>
</feature>
<dbReference type="InterPro" id="IPR009056">
    <property type="entry name" value="Cyt_c-like_dom"/>
</dbReference>
<feature type="region of interest" description="Disordered" evidence="9">
    <location>
        <begin position="540"/>
        <end position="560"/>
    </location>
</feature>
<dbReference type="PANTHER" id="PTHR32303">
    <property type="entry name" value="QUINOPROTEIN ALCOHOL DEHYDROGENASE (CYTOCHROME C)"/>
    <property type="match status" value="1"/>
</dbReference>
<dbReference type="Gene3D" id="2.140.10.10">
    <property type="entry name" value="Quinoprotein alcohol dehydrogenase-like superfamily"/>
    <property type="match status" value="2"/>
</dbReference>
<organism evidence="11 12">
    <name type="scientific">Luteolibacter soli</name>
    <dbReference type="NCBI Taxonomy" id="3135280"/>
    <lineage>
        <taxon>Bacteria</taxon>
        <taxon>Pseudomonadati</taxon>
        <taxon>Verrucomicrobiota</taxon>
        <taxon>Verrucomicrobiia</taxon>
        <taxon>Verrucomicrobiales</taxon>
        <taxon>Verrucomicrobiaceae</taxon>
        <taxon>Luteolibacter</taxon>
    </lineage>
</organism>
<dbReference type="InterPro" id="IPR002372">
    <property type="entry name" value="PQQ_rpt_dom"/>
</dbReference>
<evidence type="ECO:0000256" key="5">
    <source>
        <dbReference type="ARBA" id="ARBA00022729"/>
    </source>
</evidence>
<evidence type="ECO:0000256" key="4">
    <source>
        <dbReference type="ARBA" id="ARBA00022723"/>
    </source>
</evidence>
<keyword evidence="12" id="KW-1185">Reference proteome</keyword>
<evidence type="ECO:0000259" key="10">
    <source>
        <dbReference type="PROSITE" id="PS51007"/>
    </source>
</evidence>
<evidence type="ECO:0000256" key="3">
    <source>
        <dbReference type="ARBA" id="ARBA00022617"/>
    </source>
</evidence>
<dbReference type="CDD" id="cd10280">
    <property type="entry name" value="PQQ_mGDH"/>
    <property type="match status" value="1"/>
</dbReference>